<dbReference type="SUPFAM" id="SSF49464">
    <property type="entry name" value="Carboxypeptidase regulatory domain-like"/>
    <property type="match status" value="2"/>
</dbReference>
<keyword evidence="4" id="KW-0645">Protease</keyword>
<protein>
    <submittedName>
        <fullName evidence="4">Carboxypeptidase regulatory-like domain-containing protein</fullName>
    </submittedName>
</protein>
<accession>A0A1G6XRC7</accession>
<feature type="compositionally biased region" description="Gly residues" evidence="2">
    <location>
        <begin position="288"/>
        <end position="306"/>
    </location>
</feature>
<dbReference type="OrthoDB" id="176752at2"/>
<dbReference type="PANTHER" id="PTHR23303">
    <property type="entry name" value="CARBOXYPEPTIDASE REGULATORY REGION-CONTAINING"/>
    <property type="match status" value="1"/>
</dbReference>
<dbReference type="PANTHER" id="PTHR23303:SF14">
    <property type="entry name" value="BOS COMPLEX SUBUNIT NOMO1-RELATED"/>
    <property type="match status" value="1"/>
</dbReference>
<keyword evidence="4" id="KW-0121">Carboxypeptidase</keyword>
<keyword evidence="1" id="KW-0732">Signal</keyword>
<feature type="transmembrane region" description="Helical" evidence="3">
    <location>
        <begin position="230"/>
        <end position="251"/>
    </location>
</feature>
<keyword evidence="3" id="KW-1133">Transmembrane helix</keyword>
<keyword evidence="4" id="KW-0378">Hydrolase</keyword>
<dbReference type="SUPFAM" id="SSF49452">
    <property type="entry name" value="Starch-binding domain-like"/>
    <property type="match status" value="2"/>
</dbReference>
<dbReference type="InterPro" id="IPR008969">
    <property type="entry name" value="CarboxyPept-like_regulatory"/>
</dbReference>
<evidence type="ECO:0000313" key="5">
    <source>
        <dbReference type="Proteomes" id="UP000199034"/>
    </source>
</evidence>
<organism evidence="4 5">
    <name type="scientific">Nocardioides lianchengensis</name>
    <dbReference type="NCBI Taxonomy" id="1045774"/>
    <lineage>
        <taxon>Bacteria</taxon>
        <taxon>Bacillati</taxon>
        <taxon>Actinomycetota</taxon>
        <taxon>Actinomycetes</taxon>
        <taxon>Propionibacteriales</taxon>
        <taxon>Nocardioidaceae</taxon>
        <taxon>Nocardioides</taxon>
    </lineage>
</organism>
<feature type="region of interest" description="Disordered" evidence="2">
    <location>
        <begin position="280"/>
        <end position="313"/>
    </location>
</feature>
<dbReference type="STRING" id="1045774.SAMN05421872_11123"/>
<evidence type="ECO:0000256" key="1">
    <source>
        <dbReference type="ARBA" id="ARBA00022729"/>
    </source>
</evidence>
<dbReference type="RefSeq" id="WP_090859698.1">
    <property type="nucleotide sequence ID" value="NZ_FMZM01000011.1"/>
</dbReference>
<evidence type="ECO:0000256" key="3">
    <source>
        <dbReference type="SAM" id="Phobius"/>
    </source>
</evidence>
<dbReference type="GO" id="GO:0004180">
    <property type="term" value="F:carboxypeptidase activity"/>
    <property type="evidence" value="ECO:0007669"/>
    <property type="project" value="UniProtKB-KW"/>
</dbReference>
<proteinExistence type="predicted"/>
<dbReference type="Gene3D" id="2.60.40.1120">
    <property type="entry name" value="Carboxypeptidase-like, regulatory domain"/>
    <property type="match status" value="5"/>
</dbReference>
<reference evidence="4 5" key="1">
    <citation type="submission" date="2016-10" db="EMBL/GenBank/DDBJ databases">
        <authorList>
            <person name="de Groot N.N."/>
        </authorList>
    </citation>
    <scope>NUCLEOTIDE SEQUENCE [LARGE SCALE GENOMIC DNA]</scope>
    <source>
        <strain evidence="4 5">CGMCC 4.6858</strain>
    </source>
</reference>
<dbReference type="GO" id="GO:0030246">
    <property type="term" value="F:carbohydrate binding"/>
    <property type="evidence" value="ECO:0007669"/>
    <property type="project" value="InterPro"/>
</dbReference>
<dbReference type="Pfam" id="PF13620">
    <property type="entry name" value="CarboxypepD_reg"/>
    <property type="match status" value="4"/>
</dbReference>
<dbReference type="AlphaFoldDB" id="A0A1G6XRC7"/>
<sequence>MRVATEHRVVPAEPGSTIELVVDVVNTSDLIDGVTANLIGLPAAQVEVEPKVLPLFPSAQGQITLAVEVPSTQPAGSHPITVEVVSHGAGAVTQHVDIDLSVSARPAVRLGRTPHTVRGRRSGRFVLDVENTGNTALDVELEAQLEDSRTAARFTPRTLRVDPGVTTPVILVLKGPRMFTGAEVDRTAAINLSAKRTNVISAMQEAETEAALQAATTVVLRQRPTVSRGVLTALVLMTIIGLWAAVFLLGVTQVLSGDPLTKTAPASFFPVSAETAAEGGAGTDAAGGTAGGAEAAGGAAAAGGGTASAEPAGAMPKDGTLPAGVGGTIEGTVFATSNKLPVGRILVEAFRDGRQGRQLVSSAATQADGTYSLAGLFPTSYTLRFSAKGYDPIWYKSATGAGKADRVSVKPQSTSDGINATVTGDPATISGRLDPGNSLVPPTATVTARPLDILTPDGQPAGVVARTTTDASGSYTLRDLPAPASYEVSIVAEGYFAKKVLTAVSGGEQRLQPSVVPSASAGAISGTVTDGKDPLGGVVVSTTVNGEAISVITPTVGAVGSFTLGDLPTPGTYLLTFSAEGHGSTTEIVGLAAGATDNTVKITLVEGTGSVQGTISDLDGLGIGGATVTVGGAGAAAADGTTPPTGTTIPTTTTLTEGESRGSFTISGLQAPGEYTLTITKEGYSPQSVPVVLGASGPASSVDITLTDQLGRLVGRVVGPDGKAYVGATVTATNGLNSWTATSGAEGNGGLGDGGYRMDGLPPGTYSVTVRADAMLQQTALVRILPGVRSEQGLRLGEVG</sequence>
<dbReference type="InterPro" id="IPR051417">
    <property type="entry name" value="SDr/BOS_complex"/>
</dbReference>
<keyword evidence="5" id="KW-1185">Reference proteome</keyword>
<name>A0A1G6XRC7_9ACTN</name>
<keyword evidence="3" id="KW-0472">Membrane</keyword>
<gene>
    <name evidence="4" type="ORF">SAMN05421872_11123</name>
</gene>
<dbReference type="InterPro" id="IPR013784">
    <property type="entry name" value="Carb-bd-like_fold"/>
</dbReference>
<evidence type="ECO:0000256" key="2">
    <source>
        <dbReference type="SAM" id="MobiDB-lite"/>
    </source>
</evidence>
<evidence type="ECO:0000313" key="4">
    <source>
        <dbReference type="EMBL" id="SDD79876.1"/>
    </source>
</evidence>
<dbReference type="EMBL" id="FMZM01000011">
    <property type="protein sequence ID" value="SDD79876.1"/>
    <property type="molecule type" value="Genomic_DNA"/>
</dbReference>
<dbReference type="Proteomes" id="UP000199034">
    <property type="component" value="Unassembled WGS sequence"/>
</dbReference>
<keyword evidence="3" id="KW-0812">Transmembrane</keyword>